<name>A0A9W4QXH8_9GAMM</name>
<sequence>MQIMLKVNDGDIPSQLSDVPQTFKQQEIVIVGEQSYLFADYVGNKQLISDFDVDTFLTQRNEDATLKRVVIDNVSGQLMGYVNQDNEFTVPQQSNDVIATSQLAIPDSKFKIPFKRIDTGRIQLMPAQVVDGELSIPLKFETNGIWIVNKALFNADFSDAPFELPEYRFSVI</sequence>
<proteinExistence type="predicted"/>
<accession>A0A9W4QXH8</accession>
<reference evidence="1" key="1">
    <citation type="submission" date="2022-07" db="EMBL/GenBank/DDBJ databases">
        <authorList>
            <person name="Criscuolo A."/>
        </authorList>
    </citation>
    <scope>NUCLEOTIDE SEQUENCE</scope>
    <source>
        <strain evidence="1">CIP111854</strain>
    </source>
</reference>
<evidence type="ECO:0000313" key="1">
    <source>
        <dbReference type="EMBL" id="CAH9057711.1"/>
    </source>
</evidence>
<dbReference type="RefSeq" id="WP_261626340.1">
    <property type="nucleotide sequence ID" value="NZ_CAMAPC010000006.1"/>
</dbReference>
<dbReference type="Proteomes" id="UP001152467">
    <property type="component" value="Unassembled WGS sequence"/>
</dbReference>
<gene>
    <name evidence="1" type="ORF">PSECIP111854_02052</name>
</gene>
<protein>
    <submittedName>
        <fullName evidence="1">Uncharacterized protein</fullName>
    </submittedName>
</protein>
<keyword evidence="2" id="KW-1185">Reference proteome</keyword>
<dbReference type="EMBL" id="CAMAPC010000006">
    <property type="protein sequence ID" value="CAH9057711.1"/>
    <property type="molecule type" value="Genomic_DNA"/>
</dbReference>
<dbReference type="AlphaFoldDB" id="A0A9W4QXH8"/>
<comment type="caution">
    <text evidence="1">The sequence shown here is derived from an EMBL/GenBank/DDBJ whole genome shotgun (WGS) entry which is preliminary data.</text>
</comment>
<organism evidence="1 2">
    <name type="scientific">Pseudoalteromonas holothuriae</name>
    <dbReference type="NCBI Taxonomy" id="2963714"/>
    <lineage>
        <taxon>Bacteria</taxon>
        <taxon>Pseudomonadati</taxon>
        <taxon>Pseudomonadota</taxon>
        <taxon>Gammaproteobacteria</taxon>
        <taxon>Alteromonadales</taxon>
        <taxon>Pseudoalteromonadaceae</taxon>
        <taxon>Pseudoalteromonas</taxon>
    </lineage>
</organism>
<evidence type="ECO:0000313" key="2">
    <source>
        <dbReference type="Proteomes" id="UP001152467"/>
    </source>
</evidence>